<reference evidence="15" key="1">
    <citation type="submission" date="2017-09" db="EMBL/GenBank/DDBJ databases">
        <authorList>
            <person name="Varghese N."/>
            <person name="Submissions S."/>
        </authorList>
    </citation>
    <scope>NUCLEOTIDE SEQUENCE [LARGE SCALE GENOMIC DNA]</scope>
    <source>
        <strain evidence="15">CGMCC 1.12803</strain>
    </source>
</reference>
<keyword evidence="5" id="KW-1003">Cell membrane</keyword>
<keyword evidence="9" id="KW-0406">Ion transport</keyword>
<evidence type="ECO:0000256" key="9">
    <source>
        <dbReference type="ARBA" id="ARBA00023065"/>
    </source>
</evidence>
<dbReference type="Proteomes" id="UP000219281">
    <property type="component" value="Unassembled WGS sequence"/>
</dbReference>
<dbReference type="PANTHER" id="PTHR10110:SF195">
    <property type="entry name" value="NA(+)_H(+) ANTIPORTER NHAS2"/>
    <property type="match status" value="1"/>
</dbReference>
<dbReference type="EMBL" id="OCMT01000001">
    <property type="protein sequence ID" value="SOD11318.1"/>
    <property type="molecule type" value="Genomic_DNA"/>
</dbReference>
<dbReference type="GO" id="GO:0051453">
    <property type="term" value="P:regulation of intracellular pH"/>
    <property type="evidence" value="ECO:0007669"/>
    <property type="project" value="TreeGrafter"/>
</dbReference>
<keyword evidence="4" id="KW-0050">Antiport</keyword>
<evidence type="ECO:0000256" key="11">
    <source>
        <dbReference type="ARBA" id="ARBA00023201"/>
    </source>
</evidence>
<keyword evidence="6 12" id="KW-0812">Transmembrane</keyword>
<evidence type="ECO:0000256" key="12">
    <source>
        <dbReference type="SAM" id="Phobius"/>
    </source>
</evidence>
<feature type="transmembrane region" description="Helical" evidence="12">
    <location>
        <begin position="255"/>
        <end position="271"/>
    </location>
</feature>
<feature type="transmembrane region" description="Helical" evidence="12">
    <location>
        <begin position="31"/>
        <end position="50"/>
    </location>
</feature>
<proteinExistence type="inferred from homology"/>
<feature type="transmembrane region" description="Helical" evidence="12">
    <location>
        <begin position="291"/>
        <end position="311"/>
    </location>
</feature>
<dbReference type="GO" id="GO:0015385">
    <property type="term" value="F:sodium:proton antiporter activity"/>
    <property type="evidence" value="ECO:0007669"/>
    <property type="project" value="InterPro"/>
</dbReference>
<dbReference type="Gene3D" id="6.10.140.1330">
    <property type="match status" value="1"/>
</dbReference>
<name>A0A285ZNU4_9SPHI</name>
<dbReference type="GO" id="GO:0015386">
    <property type="term" value="F:potassium:proton antiporter activity"/>
    <property type="evidence" value="ECO:0007669"/>
    <property type="project" value="TreeGrafter"/>
</dbReference>
<evidence type="ECO:0000256" key="10">
    <source>
        <dbReference type="ARBA" id="ARBA00023136"/>
    </source>
</evidence>
<feature type="domain" description="Cation/H+ exchanger transmembrane" evidence="13">
    <location>
        <begin position="12"/>
        <end position="405"/>
    </location>
</feature>
<evidence type="ECO:0000256" key="8">
    <source>
        <dbReference type="ARBA" id="ARBA00023053"/>
    </source>
</evidence>
<evidence type="ECO:0000256" key="3">
    <source>
        <dbReference type="ARBA" id="ARBA00022448"/>
    </source>
</evidence>
<keyword evidence="3" id="KW-0813">Transport</keyword>
<feature type="transmembrane region" description="Helical" evidence="12">
    <location>
        <begin position="382"/>
        <end position="402"/>
    </location>
</feature>
<dbReference type="InterPro" id="IPR006153">
    <property type="entry name" value="Cation/H_exchanger_TM"/>
</dbReference>
<dbReference type="PANTHER" id="PTHR10110">
    <property type="entry name" value="SODIUM/HYDROGEN EXCHANGER"/>
    <property type="match status" value="1"/>
</dbReference>
<feature type="transmembrane region" description="Helical" evidence="12">
    <location>
        <begin position="352"/>
        <end position="370"/>
    </location>
</feature>
<evidence type="ECO:0000256" key="7">
    <source>
        <dbReference type="ARBA" id="ARBA00022989"/>
    </source>
</evidence>
<keyword evidence="15" id="KW-1185">Reference proteome</keyword>
<feature type="transmembrane region" description="Helical" evidence="12">
    <location>
        <begin position="70"/>
        <end position="87"/>
    </location>
</feature>
<evidence type="ECO:0000256" key="1">
    <source>
        <dbReference type="ARBA" id="ARBA00004651"/>
    </source>
</evidence>
<dbReference type="RefSeq" id="WP_097127415.1">
    <property type="nucleotide sequence ID" value="NZ_OCMT01000001.1"/>
</dbReference>
<keyword evidence="7 12" id="KW-1133">Transmembrane helix</keyword>
<feature type="transmembrane region" description="Helical" evidence="12">
    <location>
        <begin position="171"/>
        <end position="188"/>
    </location>
</feature>
<feature type="transmembrane region" description="Helical" evidence="12">
    <location>
        <begin position="317"/>
        <end position="340"/>
    </location>
</feature>
<dbReference type="AlphaFoldDB" id="A0A285ZNU4"/>
<dbReference type="InterPro" id="IPR018422">
    <property type="entry name" value="Cation/H_exchanger_CPA1"/>
</dbReference>
<keyword evidence="8" id="KW-0915">Sodium</keyword>
<gene>
    <name evidence="14" type="ORF">SAMN06297358_0089</name>
</gene>
<keyword evidence="10 12" id="KW-0472">Membrane</keyword>
<evidence type="ECO:0000313" key="14">
    <source>
        <dbReference type="EMBL" id="SOD11318.1"/>
    </source>
</evidence>
<evidence type="ECO:0000256" key="2">
    <source>
        <dbReference type="ARBA" id="ARBA00007367"/>
    </source>
</evidence>
<protein>
    <submittedName>
        <fullName evidence="14">Sodium/proton antiporter, CPA1 family</fullName>
    </submittedName>
</protein>
<comment type="subcellular location">
    <subcellularLocation>
        <location evidence="1">Cell membrane</location>
        <topology evidence="1">Multi-pass membrane protein</topology>
    </subcellularLocation>
</comment>
<dbReference type="Pfam" id="PF00999">
    <property type="entry name" value="Na_H_Exchanger"/>
    <property type="match status" value="1"/>
</dbReference>
<dbReference type="GO" id="GO:0098719">
    <property type="term" value="P:sodium ion import across plasma membrane"/>
    <property type="evidence" value="ECO:0007669"/>
    <property type="project" value="TreeGrafter"/>
</dbReference>
<evidence type="ECO:0000313" key="15">
    <source>
        <dbReference type="Proteomes" id="UP000219281"/>
    </source>
</evidence>
<feature type="transmembrane region" description="Helical" evidence="12">
    <location>
        <begin position="128"/>
        <end position="150"/>
    </location>
</feature>
<dbReference type="OrthoDB" id="9774146at2"/>
<evidence type="ECO:0000259" key="13">
    <source>
        <dbReference type="Pfam" id="PF00999"/>
    </source>
</evidence>
<accession>A0A285ZNU4</accession>
<keyword evidence="11" id="KW-0739">Sodium transport</keyword>
<sequence length="415" mass="45154">MELYYSFSVLIVLASFFSYLNLRYLKLPSTIGIMIIAMISSIILVITGHLFPDTFTHFSNLLKDVDFTEVLMGAMLNFLLFAGAIHINLKDLKEQRGPIVIFSTVSVVISTFVVGGIVFYVAPLLGLNIPFLYCLLFGALISPTDPIAVMGVLKEAKVKKSLETKVAGESLFNDGVAVVVFAVILQLTQSSDLDISFGNISWLLIKEAAGGFIVGALLGIGASNAMRKIDDYKVSVLITLSVVMGGYLIARGMHISGPLTMVAAGIVIGNYGKRTAMSTTTKDYLNKFWELIDEILNAILFLFIGFELLIIPNITNYWIMGGLSILIVLFARFISIYIPVKVIPFKNKFSKGTIKVLVWGGLRGGVSIALALSIDEGPHKPVILATTYFIVVFSIIAQGLTVGKVATRALSQEEE</sequence>
<feature type="transmembrane region" description="Helical" evidence="12">
    <location>
        <begin position="99"/>
        <end position="122"/>
    </location>
</feature>
<organism evidence="14 15">
    <name type="scientific">Pedobacter xixiisoli</name>
    <dbReference type="NCBI Taxonomy" id="1476464"/>
    <lineage>
        <taxon>Bacteria</taxon>
        <taxon>Pseudomonadati</taxon>
        <taxon>Bacteroidota</taxon>
        <taxon>Sphingobacteriia</taxon>
        <taxon>Sphingobacteriales</taxon>
        <taxon>Sphingobacteriaceae</taxon>
        <taxon>Pedobacter</taxon>
    </lineage>
</organism>
<feature type="transmembrane region" description="Helical" evidence="12">
    <location>
        <begin position="232"/>
        <end position="249"/>
    </location>
</feature>
<evidence type="ECO:0000256" key="5">
    <source>
        <dbReference type="ARBA" id="ARBA00022475"/>
    </source>
</evidence>
<dbReference type="GO" id="GO:0005886">
    <property type="term" value="C:plasma membrane"/>
    <property type="evidence" value="ECO:0007669"/>
    <property type="project" value="UniProtKB-SubCell"/>
</dbReference>
<feature type="transmembrane region" description="Helical" evidence="12">
    <location>
        <begin position="6"/>
        <end position="24"/>
    </location>
</feature>
<feature type="transmembrane region" description="Helical" evidence="12">
    <location>
        <begin position="200"/>
        <end position="220"/>
    </location>
</feature>
<evidence type="ECO:0000256" key="6">
    <source>
        <dbReference type="ARBA" id="ARBA00022692"/>
    </source>
</evidence>
<comment type="similarity">
    <text evidence="2">Belongs to the monovalent cation:proton antiporter 1 (CPA1) transporter (TC 2.A.36) family.</text>
</comment>
<evidence type="ECO:0000256" key="4">
    <source>
        <dbReference type="ARBA" id="ARBA00022449"/>
    </source>
</evidence>